<evidence type="ECO:0000256" key="1">
    <source>
        <dbReference type="SAM" id="MobiDB-lite"/>
    </source>
</evidence>
<keyword evidence="2" id="KW-0472">Membrane</keyword>
<gene>
    <name evidence="3" type="ORF">JOF47_000809</name>
</gene>
<evidence type="ECO:0000313" key="4">
    <source>
        <dbReference type="Proteomes" id="UP001296993"/>
    </source>
</evidence>
<feature type="region of interest" description="Disordered" evidence="1">
    <location>
        <begin position="72"/>
        <end position="106"/>
    </location>
</feature>
<reference evidence="3 4" key="1">
    <citation type="submission" date="2021-03" db="EMBL/GenBank/DDBJ databases">
        <title>Sequencing the genomes of 1000 actinobacteria strains.</title>
        <authorList>
            <person name="Klenk H.-P."/>
        </authorList>
    </citation>
    <scope>NUCLEOTIDE SEQUENCE [LARGE SCALE GENOMIC DNA]</scope>
    <source>
        <strain evidence="3 4">DSM 15797</strain>
    </source>
</reference>
<name>A0ABS4XAM4_9MICC</name>
<accession>A0ABS4XAM4</accession>
<organism evidence="3 4">
    <name type="scientific">Paeniglutamicibacter kerguelensis</name>
    <dbReference type="NCBI Taxonomy" id="254788"/>
    <lineage>
        <taxon>Bacteria</taxon>
        <taxon>Bacillati</taxon>
        <taxon>Actinomycetota</taxon>
        <taxon>Actinomycetes</taxon>
        <taxon>Micrococcales</taxon>
        <taxon>Micrococcaceae</taxon>
        <taxon>Paeniglutamicibacter</taxon>
    </lineage>
</organism>
<evidence type="ECO:0000256" key="2">
    <source>
        <dbReference type="SAM" id="Phobius"/>
    </source>
</evidence>
<evidence type="ECO:0000313" key="3">
    <source>
        <dbReference type="EMBL" id="MBP2385298.1"/>
    </source>
</evidence>
<keyword evidence="2" id="KW-1133">Transmembrane helix</keyword>
<feature type="transmembrane region" description="Helical" evidence="2">
    <location>
        <begin position="50"/>
        <end position="70"/>
    </location>
</feature>
<proteinExistence type="predicted"/>
<dbReference type="RefSeq" id="WP_209996105.1">
    <property type="nucleotide sequence ID" value="NZ_BAAAJY010000015.1"/>
</dbReference>
<comment type="caution">
    <text evidence="3">The sequence shown here is derived from an EMBL/GenBank/DDBJ whole genome shotgun (WGS) entry which is preliminary data.</text>
</comment>
<feature type="region of interest" description="Disordered" evidence="1">
    <location>
        <begin position="1"/>
        <end position="40"/>
    </location>
</feature>
<keyword evidence="4" id="KW-1185">Reference proteome</keyword>
<keyword evidence="2" id="KW-0812">Transmembrane</keyword>
<dbReference type="EMBL" id="JAGIOF010000001">
    <property type="protein sequence ID" value="MBP2385298.1"/>
    <property type="molecule type" value="Genomic_DNA"/>
</dbReference>
<dbReference type="Proteomes" id="UP001296993">
    <property type="component" value="Unassembled WGS sequence"/>
</dbReference>
<protein>
    <submittedName>
        <fullName evidence="3">Uncharacterized protein</fullName>
    </submittedName>
</protein>
<sequence>MDNIEYLISDADPAKRHNIGSAGPLQEPGPVFSQTSRSIGTNKRSRGWRIFAAATTVVAATAGIVVWAPWEAPNATDPAGHTTLVPEDPTEDPTEDPSQSASTDDY</sequence>